<sequence>MDKNKKLIELKNLIEAAEISLQQARKIMLDLVGSEEEKMLAGEVKKSSHVLSTNEGQVIEGVFDGQNMIGPDGKKYSVPANYASKSKLVEGDSLKLTITADGSFVYKQINLLERDRIIGQLAIDETTNEYRVLANNKSYKVLTASITYFKGEAGDRVTILAPQGRESTWAAVENIFKAGETLPEQAAADSHEEQSDDKSEEFLTADKETVPVRQTVPSQSGKPEDIFEATEKTDTADVKQVDIESLNPEETAHGLINQKDNQPKADNLSGQDSQGLEDI</sequence>
<protein>
    <recommendedName>
        <fullName evidence="4">50S ribosomal protein L7/L12</fullName>
    </recommendedName>
</protein>
<accession>A0A1J5F4W2</accession>
<evidence type="ECO:0000313" key="2">
    <source>
        <dbReference type="EMBL" id="OIP55269.1"/>
    </source>
</evidence>
<feature type="compositionally biased region" description="Basic and acidic residues" evidence="1">
    <location>
        <begin position="222"/>
        <end position="242"/>
    </location>
</feature>
<proteinExistence type="predicted"/>
<feature type="compositionally biased region" description="Polar residues" evidence="1">
    <location>
        <begin position="268"/>
        <end position="279"/>
    </location>
</feature>
<feature type="compositionally biased region" description="Basic and acidic residues" evidence="1">
    <location>
        <begin position="189"/>
        <end position="210"/>
    </location>
</feature>
<evidence type="ECO:0000313" key="3">
    <source>
        <dbReference type="Proteomes" id="UP000183922"/>
    </source>
</evidence>
<reference evidence="2 3" key="1">
    <citation type="journal article" date="2016" name="Environ. Microbiol.">
        <title>Genomic resolution of a cold subsurface aquifer community provides metabolic insights for novel microbes adapted to high CO concentrations.</title>
        <authorList>
            <person name="Probst A.J."/>
            <person name="Castelle C.J."/>
            <person name="Singh A."/>
            <person name="Brown C.T."/>
            <person name="Anantharaman K."/>
            <person name="Sharon I."/>
            <person name="Hug L.A."/>
            <person name="Burstein D."/>
            <person name="Emerson J.B."/>
            <person name="Thomas B.C."/>
            <person name="Banfield J.F."/>
        </authorList>
    </citation>
    <scope>NUCLEOTIDE SEQUENCE [LARGE SCALE GENOMIC DNA]</scope>
    <source>
        <strain evidence="2">CG2_30_39_24</strain>
    </source>
</reference>
<dbReference type="Proteomes" id="UP000183922">
    <property type="component" value="Unassembled WGS sequence"/>
</dbReference>
<evidence type="ECO:0008006" key="4">
    <source>
        <dbReference type="Google" id="ProtNLM"/>
    </source>
</evidence>
<name>A0A1J5F4W2_9BACT</name>
<dbReference type="STRING" id="1805236.AUK13_02955"/>
<evidence type="ECO:0000256" key="1">
    <source>
        <dbReference type="SAM" id="MobiDB-lite"/>
    </source>
</evidence>
<feature type="region of interest" description="Disordered" evidence="1">
    <location>
        <begin position="185"/>
        <end position="279"/>
    </location>
</feature>
<comment type="caution">
    <text evidence="2">The sequence shown here is derived from an EMBL/GenBank/DDBJ whole genome shotgun (WGS) entry which is preliminary data.</text>
</comment>
<dbReference type="EMBL" id="MNYR01000049">
    <property type="protein sequence ID" value="OIP55269.1"/>
    <property type="molecule type" value="Genomic_DNA"/>
</dbReference>
<gene>
    <name evidence="2" type="ORF">AUK13_02955</name>
</gene>
<organism evidence="2 3">
    <name type="scientific">Candidatus Kuenenbacteria bacterium CG2_30_39_24</name>
    <dbReference type="NCBI Taxonomy" id="1805236"/>
    <lineage>
        <taxon>Bacteria</taxon>
        <taxon>Candidatus Kueneniibacteriota</taxon>
    </lineage>
</organism>
<dbReference type="AlphaFoldDB" id="A0A1J5F4W2"/>